<dbReference type="OrthoDB" id="9809720at2"/>
<evidence type="ECO:0000256" key="4">
    <source>
        <dbReference type="PROSITE-ProRule" id="PRU00433"/>
    </source>
</evidence>
<organism evidence="7 8">
    <name type="scientific">Paramagnetospirillum kuznetsovii</name>
    <dbReference type="NCBI Taxonomy" id="2053833"/>
    <lineage>
        <taxon>Bacteria</taxon>
        <taxon>Pseudomonadati</taxon>
        <taxon>Pseudomonadota</taxon>
        <taxon>Alphaproteobacteria</taxon>
        <taxon>Rhodospirillales</taxon>
        <taxon>Magnetospirillaceae</taxon>
        <taxon>Paramagnetospirillum</taxon>
    </lineage>
</organism>
<evidence type="ECO:0000256" key="2">
    <source>
        <dbReference type="ARBA" id="ARBA00022723"/>
    </source>
</evidence>
<sequence length="149" mass="16519">MSEVLTKAAARNIFYGGTVFFFVVFVGLVGHSVSTVNEMSATHPVTPSVAAGKHVWEKHACIDCHTIMGEGAYFAPELGNVWVRYGGREDAATARDGIKNWIKSMPTGIEGRRQMPHFDISEKELDDLVDFFKWTSEVNTQNWPPKVSG</sequence>
<feature type="domain" description="Cytochrome c" evidence="6">
    <location>
        <begin position="47"/>
        <end position="136"/>
    </location>
</feature>
<dbReference type="Gene3D" id="1.10.760.10">
    <property type="entry name" value="Cytochrome c-like domain"/>
    <property type="match status" value="1"/>
</dbReference>
<dbReference type="InterPro" id="IPR036909">
    <property type="entry name" value="Cyt_c-like_dom_sf"/>
</dbReference>
<keyword evidence="3 4" id="KW-0408">Iron</keyword>
<evidence type="ECO:0000313" key="7">
    <source>
        <dbReference type="EMBL" id="RAU20023.1"/>
    </source>
</evidence>
<keyword evidence="5" id="KW-1133">Transmembrane helix</keyword>
<protein>
    <submittedName>
        <fullName evidence="7">Cytochrome C</fullName>
    </submittedName>
</protein>
<evidence type="ECO:0000256" key="1">
    <source>
        <dbReference type="ARBA" id="ARBA00022617"/>
    </source>
</evidence>
<dbReference type="Pfam" id="PF00034">
    <property type="entry name" value="Cytochrom_C"/>
    <property type="match status" value="1"/>
</dbReference>
<dbReference type="InterPro" id="IPR009056">
    <property type="entry name" value="Cyt_c-like_dom"/>
</dbReference>
<dbReference type="GO" id="GO:0046872">
    <property type="term" value="F:metal ion binding"/>
    <property type="evidence" value="ECO:0007669"/>
    <property type="project" value="UniProtKB-KW"/>
</dbReference>
<dbReference type="PROSITE" id="PS51007">
    <property type="entry name" value="CYTC"/>
    <property type="match status" value="1"/>
</dbReference>
<keyword evidence="5" id="KW-0472">Membrane</keyword>
<dbReference type="SUPFAM" id="SSF46626">
    <property type="entry name" value="Cytochrome c"/>
    <property type="match status" value="1"/>
</dbReference>
<name>A0A364NSE9_9PROT</name>
<dbReference type="Proteomes" id="UP000251075">
    <property type="component" value="Unassembled WGS sequence"/>
</dbReference>
<evidence type="ECO:0000313" key="8">
    <source>
        <dbReference type="Proteomes" id="UP000251075"/>
    </source>
</evidence>
<dbReference type="EMBL" id="PGTO01000042">
    <property type="protein sequence ID" value="RAU20023.1"/>
    <property type="molecule type" value="Genomic_DNA"/>
</dbReference>
<keyword evidence="2 4" id="KW-0479">Metal-binding</keyword>
<evidence type="ECO:0000256" key="5">
    <source>
        <dbReference type="SAM" id="Phobius"/>
    </source>
</evidence>
<comment type="caution">
    <text evidence="7">The sequence shown here is derived from an EMBL/GenBank/DDBJ whole genome shotgun (WGS) entry which is preliminary data.</text>
</comment>
<accession>A0A364NSE9</accession>
<dbReference type="RefSeq" id="WP_112147460.1">
    <property type="nucleotide sequence ID" value="NZ_PGTO01000042.1"/>
</dbReference>
<feature type="transmembrane region" description="Helical" evidence="5">
    <location>
        <begin position="12"/>
        <end position="33"/>
    </location>
</feature>
<evidence type="ECO:0000259" key="6">
    <source>
        <dbReference type="PROSITE" id="PS51007"/>
    </source>
</evidence>
<proteinExistence type="predicted"/>
<dbReference type="GO" id="GO:0020037">
    <property type="term" value="F:heme binding"/>
    <property type="evidence" value="ECO:0007669"/>
    <property type="project" value="InterPro"/>
</dbReference>
<keyword evidence="8" id="KW-1185">Reference proteome</keyword>
<evidence type="ECO:0000256" key="3">
    <source>
        <dbReference type="ARBA" id="ARBA00023004"/>
    </source>
</evidence>
<reference evidence="7 8" key="1">
    <citation type="submission" date="2017-11" db="EMBL/GenBank/DDBJ databases">
        <title>Draft genome sequence of magnetotactic bacterium Magnetospirillum kuznetsovii LBB-42.</title>
        <authorList>
            <person name="Grouzdev D.S."/>
            <person name="Rysina M.S."/>
            <person name="Baslerov R.V."/>
            <person name="Koziaeva V."/>
        </authorList>
    </citation>
    <scope>NUCLEOTIDE SEQUENCE [LARGE SCALE GENOMIC DNA]</scope>
    <source>
        <strain evidence="7 8">LBB-42</strain>
    </source>
</reference>
<keyword evidence="1 4" id="KW-0349">Heme</keyword>
<dbReference type="AlphaFoldDB" id="A0A364NSE9"/>
<gene>
    <name evidence="7" type="ORF">CU669_20570</name>
</gene>
<dbReference type="GO" id="GO:0009055">
    <property type="term" value="F:electron transfer activity"/>
    <property type="evidence" value="ECO:0007669"/>
    <property type="project" value="InterPro"/>
</dbReference>
<keyword evidence="5" id="KW-0812">Transmembrane</keyword>